<evidence type="ECO:0000313" key="1">
    <source>
        <dbReference type="EMBL" id="WQC01291.1"/>
    </source>
</evidence>
<name>A0ABZ0VY72_9HYPH</name>
<sequence length="90" mass="9393">MRRFVLGVLGCQPVAAGLVKVIDANASKAKQIRVVPGSQWEGRKPLEGVLPASVDPGGRDVDTRFGLVVAPLQDPAPPILDLELTLAAAV</sequence>
<dbReference type="Proteomes" id="UP001322481">
    <property type="component" value="Chromosome"/>
</dbReference>
<reference evidence="1 2" key="1">
    <citation type="submission" date="2023-11" db="EMBL/GenBank/DDBJ databases">
        <authorList>
            <person name="Panchal A.K."/>
            <person name="Meaney J.S."/>
            <person name="Karas B.J."/>
            <person name="diCenzo G.C."/>
        </authorList>
    </citation>
    <scope>NUCLEOTIDE SEQUENCE [LARGE SCALE GENOMIC DNA]</scope>
    <source>
        <strain evidence="1 2">NZP2235</strain>
    </source>
</reference>
<dbReference type="EMBL" id="CP139858">
    <property type="protein sequence ID" value="WQC01291.1"/>
    <property type="molecule type" value="Genomic_DNA"/>
</dbReference>
<gene>
    <name evidence="1" type="ORF">U0R22_005507</name>
</gene>
<protein>
    <submittedName>
        <fullName evidence="1">Uncharacterized protein</fullName>
    </submittedName>
</protein>
<dbReference type="RefSeq" id="WP_322416177.1">
    <property type="nucleotide sequence ID" value="NZ_CP139858.1"/>
</dbReference>
<evidence type="ECO:0000313" key="2">
    <source>
        <dbReference type="Proteomes" id="UP001322481"/>
    </source>
</evidence>
<proteinExistence type="predicted"/>
<accession>A0ABZ0VY72</accession>
<keyword evidence="2" id="KW-1185">Reference proteome</keyword>
<organism evidence="1 2">
    <name type="scientific">Mesorhizobium huakuii</name>
    <dbReference type="NCBI Taxonomy" id="28104"/>
    <lineage>
        <taxon>Bacteria</taxon>
        <taxon>Pseudomonadati</taxon>
        <taxon>Pseudomonadota</taxon>
        <taxon>Alphaproteobacteria</taxon>
        <taxon>Hyphomicrobiales</taxon>
        <taxon>Phyllobacteriaceae</taxon>
        <taxon>Mesorhizobium</taxon>
    </lineage>
</organism>